<dbReference type="Proteomes" id="UP000006671">
    <property type="component" value="Unassembled WGS sequence"/>
</dbReference>
<gene>
    <name evidence="1" type="ORF">NAEGRDRAFT_72285</name>
</gene>
<dbReference type="InParanoid" id="D2VTF9"/>
<name>D2VTF9_NAEGR</name>
<dbReference type="RefSeq" id="XP_002672669.1">
    <property type="nucleotide sequence ID" value="XM_002672623.1"/>
</dbReference>
<reference evidence="1 2" key="1">
    <citation type="journal article" date="2010" name="Cell">
        <title>The genome of Naegleria gruberi illuminates early eukaryotic versatility.</title>
        <authorList>
            <person name="Fritz-Laylin L.K."/>
            <person name="Prochnik S.E."/>
            <person name="Ginger M.L."/>
            <person name="Dacks J.B."/>
            <person name="Carpenter M.L."/>
            <person name="Field M.C."/>
            <person name="Kuo A."/>
            <person name="Paredez A."/>
            <person name="Chapman J."/>
            <person name="Pham J."/>
            <person name="Shu S."/>
            <person name="Neupane R."/>
            <person name="Cipriano M."/>
            <person name="Mancuso J."/>
            <person name="Tu H."/>
            <person name="Salamov A."/>
            <person name="Lindquist E."/>
            <person name="Shapiro H."/>
            <person name="Lucas S."/>
            <person name="Grigoriev I.V."/>
            <person name="Cande W.Z."/>
            <person name="Fulton C."/>
            <person name="Rokhsar D.S."/>
            <person name="Dawson S.C."/>
        </authorList>
    </citation>
    <scope>NUCLEOTIDE SEQUENCE [LARGE SCALE GENOMIC DNA]</scope>
    <source>
        <strain evidence="1 2">NEG-M</strain>
    </source>
</reference>
<organism evidence="2">
    <name type="scientific">Naegleria gruberi</name>
    <name type="common">Amoeba</name>
    <dbReference type="NCBI Taxonomy" id="5762"/>
    <lineage>
        <taxon>Eukaryota</taxon>
        <taxon>Discoba</taxon>
        <taxon>Heterolobosea</taxon>
        <taxon>Tetramitia</taxon>
        <taxon>Eutetramitia</taxon>
        <taxon>Vahlkampfiidae</taxon>
        <taxon>Naegleria</taxon>
    </lineage>
</organism>
<dbReference type="VEuPathDB" id="AmoebaDB:NAEGRDRAFT_72285"/>
<accession>D2VTF9</accession>
<sequence length="118" mass="12610">MGKYKVVTYRSVGNTPYIETDTDIFEEAKLGFENAKSWNYTCIIYDAEEDSLCATYQSSMDSAIISNVLAGLTGVAAAAAQSVLTGGFEITAAAGTCTTGNSLVKAIEYAMTTKYQNK</sequence>
<keyword evidence="2" id="KW-1185">Reference proteome</keyword>
<evidence type="ECO:0000313" key="1">
    <source>
        <dbReference type="EMBL" id="EFC39925.1"/>
    </source>
</evidence>
<dbReference type="EMBL" id="GG738896">
    <property type="protein sequence ID" value="EFC39925.1"/>
    <property type="molecule type" value="Genomic_DNA"/>
</dbReference>
<dbReference type="KEGG" id="ngr:NAEGRDRAFT_72285"/>
<proteinExistence type="predicted"/>
<protein>
    <submittedName>
        <fullName evidence="1">Predicted protein</fullName>
    </submittedName>
</protein>
<evidence type="ECO:0000313" key="2">
    <source>
        <dbReference type="Proteomes" id="UP000006671"/>
    </source>
</evidence>
<dbReference type="GeneID" id="8854337"/>
<dbReference type="AlphaFoldDB" id="D2VTF9"/>